<feature type="transmembrane region" description="Helical" evidence="1">
    <location>
        <begin position="184"/>
        <end position="205"/>
    </location>
</feature>
<feature type="transmembrane region" description="Helical" evidence="1">
    <location>
        <begin position="313"/>
        <end position="334"/>
    </location>
</feature>
<keyword evidence="1" id="KW-0812">Transmembrane</keyword>
<sequence length="736" mass="79496">MMECVAFNLPFWTTIAASTDSDGVYNAMGPGVARTADGLFKVTDPTGAYLELAADGSSSYARIDPAPVPSESHSANGRNAVLFAARVRLDSDGRAGRSQSVDLSVPQSLYLRTDAKASIRLWLQEPAGSLIAIRAVRANARVPFQFDWLRVAVMAAIVLLIAAWRPGSALWRITLNPHSVRQRLAFALPLLAVTAIAAVGVVARLRAAAPLSFHLPGEYTYDFDQYGHVADALLHGRTWLDLPVPRQLAAAANPYDTTTREQLLAQGVSPIYWDYVFYQGHWFSYFGVLPAVLLFMPYRAISSLWVPGGAMLPTSAAVLMLVAGFIIAGSLLIVRLVRRLAPHASIAATSMALLLVLIGSNVAYLGLRMNFYSVPFAASLLLSALGLWFWIGASDAKHHGRFVWHIGDAPAISLPHLAAGSLCIAANIGCRPTFALIALLGFPLFRQQLTAAWHYARPGAKTGTLRATCTVLVPALLMVVPIGAYNAVRFGSPFIFGDAYQLTVADMTHYAPSAANILSIAGYYLLLPLRATGSFPFLALSPTPLAQWAYTEPLVGGLFMLCPVLLLAWALPFLRRRLRASGLWSTLIGCLSLAVVLMLVDAARGGLGWRYMTDFGWLFALAAIAVMLVVLRETDAAVLVFPGISGASGIPSVSSIPDVPNAHETVTLANRNAANCQPRRCRPCSALWFIRLALLALMLASIAITLLSFFVPGRDDALIHTYPTLYYSVRSWFMAL</sequence>
<feature type="transmembrane region" description="Helical" evidence="1">
    <location>
        <begin position="147"/>
        <end position="164"/>
    </location>
</feature>
<feature type="transmembrane region" description="Helical" evidence="1">
    <location>
        <begin position="583"/>
        <end position="603"/>
    </location>
</feature>
<proteinExistence type="predicted"/>
<feature type="transmembrane region" description="Helical" evidence="1">
    <location>
        <begin position="371"/>
        <end position="391"/>
    </location>
</feature>
<feature type="transmembrane region" description="Helical" evidence="1">
    <location>
        <begin position="282"/>
        <end position="301"/>
    </location>
</feature>
<dbReference type="GO" id="GO:0016740">
    <property type="term" value="F:transferase activity"/>
    <property type="evidence" value="ECO:0007669"/>
    <property type="project" value="UniProtKB-KW"/>
</dbReference>
<keyword evidence="2" id="KW-0808">Transferase</keyword>
<accession>A0A5N6RZC0</accession>
<dbReference type="Proteomes" id="UP000325415">
    <property type="component" value="Unassembled WGS sequence"/>
</dbReference>
<evidence type="ECO:0000256" key="1">
    <source>
        <dbReference type="SAM" id="Phobius"/>
    </source>
</evidence>
<evidence type="ECO:0000313" key="3">
    <source>
        <dbReference type="Proteomes" id="UP000325415"/>
    </source>
</evidence>
<keyword evidence="3" id="KW-1185">Reference proteome</keyword>
<comment type="caution">
    <text evidence="2">The sequence shown here is derived from an EMBL/GenBank/DDBJ whole genome shotgun (WGS) entry which is preliminary data.</text>
</comment>
<name>A0A5N6RZC0_9BIFI</name>
<protein>
    <submittedName>
        <fullName evidence="2">Glycosyltransferase</fullName>
    </submittedName>
</protein>
<feature type="transmembrane region" description="Helical" evidence="1">
    <location>
        <begin position="615"/>
        <end position="631"/>
    </location>
</feature>
<dbReference type="OrthoDB" id="2062742at2"/>
<gene>
    <name evidence="2" type="ORF">DDE84_09365</name>
</gene>
<keyword evidence="1" id="KW-0472">Membrane</keyword>
<organism evidence="2 3">
    <name type="scientific">Bifidobacterium tibiigranuli</name>
    <dbReference type="NCBI Taxonomy" id="2172043"/>
    <lineage>
        <taxon>Bacteria</taxon>
        <taxon>Bacillati</taxon>
        <taxon>Actinomycetota</taxon>
        <taxon>Actinomycetes</taxon>
        <taxon>Bifidobacteriales</taxon>
        <taxon>Bifidobacteriaceae</taxon>
        <taxon>Bifidobacterium</taxon>
    </lineage>
</organism>
<feature type="transmembrane region" description="Helical" evidence="1">
    <location>
        <begin position="346"/>
        <end position="365"/>
    </location>
</feature>
<dbReference type="AlphaFoldDB" id="A0A5N6RZC0"/>
<feature type="transmembrane region" description="Helical" evidence="1">
    <location>
        <begin position="547"/>
        <end position="571"/>
    </location>
</feature>
<dbReference type="EMBL" id="QDAG01000009">
    <property type="protein sequence ID" value="KAE8127240.1"/>
    <property type="molecule type" value="Genomic_DNA"/>
</dbReference>
<reference evidence="2 3" key="1">
    <citation type="submission" date="2018-04" db="EMBL/GenBank/DDBJ databases">
        <authorList>
            <person name="Eckel V.P."/>
            <person name="Vogel R.F."/>
        </authorList>
    </citation>
    <scope>NUCLEOTIDE SEQUENCE [LARGE SCALE GENOMIC DNA]</scope>
    <source>
        <strain evidence="3">TMW 2.1764</strain>
    </source>
</reference>
<feature type="transmembrane region" description="Helical" evidence="1">
    <location>
        <begin position="688"/>
        <end position="711"/>
    </location>
</feature>
<evidence type="ECO:0000313" key="2">
    <source>
        <dbReference type="EMBL" id="KAE8127240.1"/>
    </source>
</evidence>
<keyword evidence="1" id="KW-1133">Transmembrane helix</keyword>